<keyword evidence="6" id="KW-1185">Reference proteome</keyword>
<dbReference type="InterPro" id="IPR021950">
    <property type="entry name" value="Spt20"/>
</dbReference>
<feature type="region of interest" description="Disordered" evidence="2">
    <location>
        <begin position="898"/>
        <end position="929"/>
    </location>
</feature>
<evidence type="ECO:0000313" key="6">
    <source>
        <dbReference type="Proteomes" id="UP000244336"/>
    </source>
</evidence>
<feature type="compositionally biased region" description="Low complexity" evidence="2">
    <location>
        <begin position="546"/>
        <end position="559"/>
    </location>
</feature>
<feature type="region of interest" description="Disordered" evidence="2">
    <location>
        <begin position="530"/>
        <end position="564"/>
    </location>
</feature>
<dbReference type="STRING" id="1504633.A0A2T7C7T8"/>
<evidence type="ECO:0000256" key="2">
    <source>
        <dbReference type="SAM" id="MobiDB-lite"/>
    </source>
</evidence>
<dbReference type="Gramene" id="PUZ39396">
    <property type="protein sequence ID" value="PUZ39396"/>
    <property type="gene ID" value="GQ55_9G304600"/>
</dbReference>
<name>A0A2T7C7T8_9POAL</name>
<dbReference type="PANTHER" id="PTHR13526">
    <property type="entry name" value="TRANSCRIPTION FACTOR SPT20 HOMOLOG"/>
    <property type="match status" value="1"/>
</dbReference>
<feature type="compositionally biased region" description="Low complexity" evidence="2">
    <location>
        <begin position="486"/>
        <end position="497"/>
    </location>
</feature>
<feature type="compositionally biased region" description="Polar residues" evidence="2">
    <location>
        <begin position="1260"/>
        <end position="1275"/>
    </location>
</feature>
<feature type="region of interest" description="Disordered" evidence="2">
    <location>
        <begin position="1122"/>
        <end position="1171"/>
    </location>
</feature>
<evidence type="ECO:0000259" key="3">
    <source>
        <dbReference type="Pfam" id="PF12090"/>
    </source>
</evidence>
<feature type="region of interest" description="Disordered" evidence="2">
    <location>
        <begin position="479"/>
        <end position="499"/>
    </location>
</feature>
<reference evidence="5 6" key="1">
    <citation type="submission" date="2018-04" db="EMBL/GenBank/DDBJ databases">
        <title>WGS assembly of Panicum hallii var. hallii HAL2.</title>
        <authorList>
            <person name="Lovell J."/>
            <person name="Jenkins J."/>
            <person name="Lowry D."/>
            <person name="Mamidi S."/>
            <person name="Sreedasyam A."/>
            <person name="Weng X."/>
            <person name="Barry K."/>
            <person name="Bonette J."/>
            <person name="Campitelli B."/>
            <person name="Daum C."/>
            <person name="Gordon S."/>
            <person name="Gould B."/>
            <person name="Lipzen A."/>
            <person name="MacQueen A."/>
            <person name="Palacio-Mejia J."/>
            <person name="Plott C."/>
            <person name="Shakirov E."/>
            <person name="Shu S."/>
            <person name="Yoshinaga Y."/>
            <person name="Zane M."/>
            <person name="Rokhsar D."/>
            <person name="Grimwood J."/>
            <person name="Schmutz J."/>
            <person name="Juenger T."/>
        </authorList>
    </citation>
    <scope>NUCLEOTIDE SEQUENCE [LARGE SCALE GENOMIC DNA]</scope>
    <source>
        <strain evidence="6">cv. HAL2</strain>
    </source>
</reference>
<feature type="compositionally biased region" description="Polar residues" evidence="2">
    <location>
        <begin position="958"/>
        <end position="969"/>
    </location>
</feature>
<dbReference type="EMBL" id="CM009757">
    <property type="protein sequence ID" value="PUZ39396.1"/>
    <property type="molecule type" value="Genomic_DNA"/>
</dbReference>
<feature type="domain" description="PHL" evidence="4">
    <location>
        <begin position="672"/>
        <end position="814"/>
    </location>
</feature>
<dbReference type="Pfam" id="PF20474">
    <property type="entry name" value="PHL"/>
    <property type="match status" value="1"/>
</dbReference>
<feature type="compositionally biased region" description="Low complexity" evidence="2">
    <location>
        <begin position="1230"/>
        <end position="1254"/>
    </location>
</feature>
<dbReference type="GO" id="GO:0000124">
    <property type="term" value="C:SAGA complex"/>
    <property type="evidence" value="ECO:0007669"/>
    <property type="project" value="InterPro"/>
</dbReference>
<feature type="region of interest" description="Disordered" evidence="2">
    <location>
        <begin position="16"/>
        <end position="48"/>
    </location>
</feature>
<protein>
    <recommendedName>
        <fullName evidence="7">Transcription factor Spt20</fullName>
    </recommendedName>
</protein>
<feature type="region of interest" description="Disordered" evidence="2">
    <location>
        <begin position="1222"/>
        <end position="1319"/>
    </location>
</feature>
<dbReference type="InterPro" id="IPR046467">
    <property type="entry name" value="PHL_dom"/>
</dbReference>
<sequence length="1319" mass="143317">MGISFKLSKVGVRVHPAARSASASPAQAEKPAAVETEGSVSDSRRERAKDVNGIKISPVCSREILPEHEVSFTFSLYDRGYLISKSASMDPSQTSIQDGKTLHPYDRASEKLFSAIEAGRLPGDILDEIPSKYYNGSVVCEIRDYRKHVSNQVPASSAELGLPIVNKVRLRMTFENVVKDITLLSDDSWSYRDFVEAEARIVRALQPELCLDPTPKLDRLCQDPIPHKLSLGIGKKRRLRQNPEVVITSSNMSHGKKVCIDRLPDNAKADEMGITGGNAAHQVVDNITVQNVSGGSQQLRPNNCSQDAARMLMSQSGIQQTVSYSAVGSDRVAGSPANFAGINSSISSPQSMMGYNDSVTANGLLSVKREMQDAPLQDPKRIKPSGGIDDVQQQHIRPQPLGGQEMQWKNPQLHPQLDVKGMQYASSLSGQRYPPSMMNNMQDSGSSFYFNQQGLRYGAKQEQMDGSDRSKDALQSMAPENSGLDQQQPQAQHLSQQSTARNNLPNMAQWQNTRFAAEKDLKKDEIIQRRKLAPSSRAPSGPMVQSPVSSKSGEISSSSMGGQFGSAVTSAVIGAQKDKFAANSNAAVGYPSVASSPSDSMHRMQQPAVAPSKRKTNSVPKTQPPVSAVGSPASVSNMHAPLNASSPSIGTTPMGDQAILDKFAKIDNLSHRYQLHSKKNKVDKISQRKPMINASQDVARCLSSCFHTEDYIDTIRPLCNSMISGTINTCKTRVINFVSSNRMYQGHPRPFQVVFKEMPDETVRMQYGDLEDFDGPNSYDCVFVLPTKYCADLLAEQLIPLMLQDGHSKADDKVVRGTPSANLNTLSGILPDNLASDVKQEGGVSQQLNAAAHANVAPGTPMQQLPVNRMLSSANSNQVLAMQQGYMQGAAMPPRSQQLDQTLVQQPQQQQTQQQPLQQNAQAQMQQPSSLPLNQMQRPQLLPTSPLSQMLAPGSNHPMGSQMGNNKTTPTSLQLQMLQQQAQQQQPMSRKVMMGLGSAMNMGNMVNNVVGIGGLGNVMGMGNVRPISSPMGSMSGLGNSSNPMNMGMASNLSAAGLRPGMSNAALAKMRMGLAQQRAAGMYPQTGMVGMPGSSSPILPSSAGLSMMGHPLNRSNLSPLQRAMMSSMGPPKMPGGNFQLNPQQQMQLQQQLQQQQQQLQQNPQQQQQHQQNPQQQQQQLQQIQQQQQLQQQLQQQQQQQQQQLQQQQLQQQQQQQQQQQMGSPLQQAQVGSPAGSQQSMMMQQQQQISPQQMGQHAAMSPQLSSGTLQQMSNNMVNPVATPGPPPSPQLSSQTHGSVNSIANSPMEQLQGSNKGGPGSM</sequence>
<feature type="coiled-coil region" evidence="1">
    <location>
        <begin position="1175"/>
        <end position="1218"/>
    </location>
</feature>
<feature type="domain" description="Spt20-like SEP" evidence="3">
    <location>
        <begin position="67"/>
        <end position="219"/>
    </location>
</feature>
<feature type="compositionally biased region" description="Low complexity" evidence="2">
    <location>
        <begin position="898"/>
        <end position="928"/>
    </location>
</feature>
<dbReference type="Proteomes" id="UP000244336">
    <property type="component" value="Chromosome 9"/>
</dbReference>
<dbReference type="GO" id="GO:0006357">
    <property type="term" value="P:regulation of transcription by RNA polymerase II"/>
    <property type="evidence" value="ECO:0007669"/>
    <property type="project" value="TreeGrafter"/>
</dbReference>
<dbReference type="PANTHER" id="PTHR13526:SF8">
    <property type="entry name" value="TRANSCRIPTION FACTOR SPT20 HOMOLOG"/>
    <property type="match status" value="1"/>
</dbReference>
<evidence type="ECO:0000256" key="1">
    <source>
        <dbReference type="SAM" id="Coils"/>
    </source>
</evidence>
<keyword evidence="1" id="KW-0175">Coiled coil</keyword>
<organism evidence="5 6">
    <name type="scientific">Panicum hallii var. hallii</name>
    <dbReference type="NCBI Taxonomy" id="1504633"/>
    <lineage>
        <taxon>Eukaryota</taxon>
        <taxon>Viridiplantae</taxon>
        <taxon>Streptophyta</taxon>
        <taxon>Embryophyta</taxon>
        <taxon>Tracheophyta</taxon>
        <taxon>Spermatophyta</taxon>
        <taxon>Magnoliopsida</taxon>
        <taxon>Liliopsida</taxon>
        <taxon>Poales</taxon>
        <taxon>Poaceae</taxon>
        <taxon>PACMAD clade</taxon>
        <taxon>Panicoideae</taxon>
        <taxon>Panicodae</taxon>
        <taxon>Paniceae</taxon>
        <taxon>Panicinae</taxon>
        <taxon>Panicum</taxon>
        <taxon>Panicum sect. Panicum</taxon>
    </lineage>
</organism>
<dbReference type="InterPro" id="IPR046468">
    <property type="entry name" value="Spt20-like_SEP"/>
</dbReference>
<gene>
    <name evidence="5" type="ORF">GQ55_9G304600</name>
</gene>
<feature type="compositionally biased region" description="Low complexity" evidence="2">
    <location>
        <begin position="624"/>
        <end position="636"/>
    </location>
</feature>
<feature type="region of interest" description="Disordered" evidence="2">
    <location>
        <begin position="945"/>
        <end position="969"/>
    </location>
</feature>
<evidence type="ECO:0008006" key="7">
    <source>
        <dbReference type="Google" id="ProtNLM"/>
    </source>
</evidence>
<feature type="compositionally biased region" description="Low complexity" evidence="2">
    <location>
        <begin position="17"/>
        <end position="28"/>
    </location>
</feature>
<accession>A0A2T7C7T8</accession>
<feature type="region of interest" description="Disordered" evidence="2">
    <location>
        <begin position="592"/>
        <end position="650"/>
    </location>
</feature>
<dbReference type="GO" id="GO:0003712">
    <property type="term" value="F:transcription coregulator activity"/>
    <property type="evidence" value="ECO:0007669"/>
    <property type="project" value="InterPro"/>
</dbReference>
<feature type="compositionally biased region" description="Polar residues" evidence="2">
    <location>
        <begin position="1293"/>
        <end position="1311"/>
    </location>
</feature>
<dbReference type="Pfam" id="PF12090">
    <property type="entry name" value="Spt20_SEP"/>
    <property type="match status" value="1"/>
</dbReference>
<proteinExistence type="predicted"/>
<evidence type="ECO:0000313" key="5">
    <source>
        <dbReference type="EMBL" id="PUZ39396.1"/>
    </source>
</evidence>
<dbReference type="OrthoDB" id="1932706at2759"/>
<evidence type="ECO:0000259" key="4">
    <source>
        <dbReference type="Pfam" id="PF20474"/>
    </source>
</evidence>
<feature type="compositionally biased region" description="Low complexity" evidence="2">
    <location>
        <begin position="1123"/>
        <end position="1171"/>
    </location>
</feature>